<dbReference type="Proteomes" id="UP000887226">
    <property type="component" value="Unassembled WGS sequence"/>
</dbReference>
<protein>
    <submittedName>
        <fullName evidence="1">Uncharacterized protein</fullName>
    </submittedName>
</protein>
<comment type="caution">
    <text evidence="1">The sequence shown here is derived from an EMBL/GenBank/DDBJ whole genome shotgun (WGS) entry which is preliminary data.</text>
</comment>
<evidence type="ECO:0000313" key="2">
    <source>
        <dbReference type="Proteomes" id="UP000887226"/>
    </source>
</evidence>
<organism evidence="1 2">
    <name type="scientific">Calycina marina</name>
    <dbReference type="NCBI Taxonomy" id="1763456"/>
    <lineage>
        <taxon>Eukaryota</taxon>
        <taxon>Fungi</taxon>
        <taxon>Dikarya</taxon>
        <taxon>Ascomycota</taxon>
        <taxon>Pezizomycotina</taxon>
        <taxon>Leotiomycetes</taxon>
        <taxon>Helotiales</taxon>
        <taxon>Pezizellaceae</taxon>
        <taxon>Calycina</taxon>
    </lineage>
</organism>
<keyword evidence="2" id="KW-1185">Reference proteome</keyword>
<accession>A0A9P7YWL2</accession>
<evidence type="ECO:0000313" key="1">
    <source>
        <dbReference type="EMBL" id="KAG9241001.1"/>
    </source>
</evidence>
<proteinExistence type="predicted"/>
<dbReference type="OrthoDB" id="5390271at2759"/>
<dbReference type="InterPro" id="IPR011990">
    <property type="entry name" value="TPR-like_helical_dom_sf"/>
</dbReference>
<name>A0A9P7YWL2_9HELO</name>
<dbReference type="AlphaFoldDB" id="A0A9P7YWL2"/>
<dbReference type="EMBL" id="MU254291">
    <property type="protein sequence ID" value="KAG9241001.1"/>
    <property type="molecule type" value="Genomic_DNA"/>
</dbReference>
<feature type="non-terminal residue" evidence="1">
    <location>
        <position position="1"/>
    </location>
</feature>
<dbReference type="Gene3D" id="1.25.40.10">
    <property type="entry name" value="Tetratricopeptide repeat domain"/>
    <property type="match status" value="1"/>
</dbReference>
<gene>
    <name evidence="1" type="ORF">BJ878DRAFT_429068</name>
</gene>
<sequence>DDAEKLEVQVMETSKTKLPDTLKSMNNLAFKWEENGKENEAVRLMKDCV</sequence>
<reference evidence="1" key="1">
    <citation type="journal article" date="2021" name="IMA Fungus">
        <title>Genomic characterization of three marine fungi, including Emericellopsis atlantica sp. nov. with signatures of a generalist lifestyle and marine biomass degradation.</title>
        <authorList>
            <person name="Hagestad O.C."/>
            <person name="Hou L."/>
            <person name="Andersen J.H."/>
            <person name="Hansen E.H."/>
            <person name="Altermark B."/>
            <person name="Li C."/>
            <person name="Kuhnert E."/>
            <person name="Cox R.J."/>
            <person name="Crous P.W."/>
            <person name="Spatafora J.W."/>
            <person name="Lail K."/>
            <person name="Amirebrahimi M."/>
            <person name="Lipzen A."/>
            <person name="Pangilinan J."/>
            <person name="Andreopoulos W."/>
            <person name="Hayes R.D."/>
            <person name="Ng V."/>
            <person name="Grigoriev I.V."/>
            <person name="Jackson S.A."/>
            <person name="Sutton T.D.S."/>
            <person name="Dobson A.D.W."/>
            <person name="Rama T."/>
        </authorList>
    </citation>
    <scope>NUCLEOTIDE SEQUENCE</scope>
    <source>
        <strain evidence="1">TRa3180A</strain>
    </source>
</reference>